<feature type="compositionally biased region" description="Low complexity" evidence="1">
    <location>
        <begin position="13"/>
        <end position="28"/>
    </location>
</feature>
<feature type="region of interest" description="Disordered" evidence="1">
    <location>
        <begin position="166"/>
        <end position="210"/>
    </location>
</feature>
<feature type="compositionally biased region" description="Basic and acidic residues" evidence="1">
    <location>
        <begin position="87"/>
        <end position="116"/>
    </location>
</feature>
<evidence type="ECO:0000313" key="3">
    <source>
        <dbReference type="Proteomes" id="UP000236333"/>
    </source>
</evidence>
<protein>
    <submittedName>
        <fullName evidence="2">Uncharacterized protein</fullName>
    </submittedName>
</protein>
<evidence type="ECO:0000256" key="1">
    <source>
        <dbReference type="SAM" id="MobiDB-lite"/>
    </source>
</evidence>
<name>A0A2J7ZLK0_9CHLO</name>
<proteinExistence type="predicted"/>
<gene>
    <name evidence="2" type="ORF">TSOC_012976</name>
</gene>
<feature type="region of interest" description="Disordered" evidence="1">
    <location>
        <begin position="226"/>
        <end position="261"/>
    </location>
</feature>
<feature type="compositionally biased region" description="Gly residues" evidence="1">
    <location>
        <begin position="176"/>
        <end position="187"/>
    </location>
</feature>
<dbReference type="OrthoDB" id="10657953at2759"/>
<evidence type="ECO:0000313" key="2">
    <source>
        <dbReference type="EMBL" id="PNH01149.1"/>
    </source>
</evidence>
<dbReference type="Proteomes" id="UP000236333">
    <property type="component" value="Unassembled WGS sequence"/>
</dbReference>
<sequence>MSGDVVDQGPHRGQLAAPGPGQDPADAASNICNFVRDHVELLQLHNVAVPAQPAHNEPLANWKAWALAVLALSHVCGDNETQRRRRRDDEETERRRRRDDEETERRRRRDDEETQLRQRRDHVVLHQLVEFAQRPQPVWSSGSSVSHAALHLGFTNAPLTASDNSLGSAAAAGSASGPGAGPSGSGAGASSATRPQEAAEDDSAAAGAAVAGTAAGAEAAGTLQRVRDPPTQGMGPLAVGADPERTGRGRTPVAGLGAGAASGSPRCGCRAPACRGPPSWDHRSRRWATRGAWARGRYRMGSGSLPVCWAAAAAMRRRRTAVAKTSEFSHQWACCVGGAAKPGTAGMADGLPTGVAVVALRDAVALPTLTLPEQLQRPPLPLGGGDDDDDESLIACALLKRHPGSALAVALTTVLAGVAEDQEDADQPLCGDVWRDVPVLVALSAGCGVPGGDVAARRVARRAAHYRWEGVQLLRAMPGGRSRVCPPPDAQWQLVEAMHGRQGASPLPTK</sequence>
<feature type="region of interest" description="Disordered" evidence="1">
    <location>
        <begin position="1"/>
        <end position="28"/>
    </location>
</feature>
<comment type="caution">
    <text evidence="2">The sequence shown here is derived from an EMBL/GenBank/DDBJ whole genome shotgun (WGS) entry which is preliminary data.</text>
</comment>
<reference evidence="2 3" key="1">
    <citation type="journal article" date="2017" name="Mol. Biol. Evol.">
        <title>The 4-celled Tetrabaena socialis nuclear genome reveals the essential components for genetic control of cell number at the origin of multicellularity in the volvocine lineage.</title>
        <authorList>
            <person name="Featherston J."/>
            <person name="Arakaki Y."/>
            <person name="Hanschen E.R."/>
            <person name="Ferris P.J."/>
            <person name="Michod R.E."/>
            <person name="Olson B.J.S.C."/>
            <person name="Nozaki H."/>
            <person name="Durand P.M."/>
        </authorList>
    </citation>
    <scope>NUCLEOTIDE SEQUENCE [LARGE SCALE GENOMIC DNA]</scope>
    <source>
        <strain evidence="2 3">NIES-571</strain>
    </source>
</reference>
<organism evidence="2 3">
    <name type="scientific">Tetrabaena socialis</name>
    <dbReference type="NCBI Taxonomy" id="47790"/>
    <lineage>
        <taxon>Eukaryota</taxon>
        <taxon>Viridiplantae</taxon>
        <taxon>Chlorophyta</taxon>
        <taxon>core chlorophytes</taxon>
        <taxon>Chlorophyceae</taxon>
        <taxon>CS clade</taxon>
        <taxon>Chlamydomonadales</taxon>
        <taxon>Tetrabaenaceae</taxon>
        <taxon>Tetrabaena</taxon>
    </lineage>
</organism>
<accession>A0A2J7ZLK0</accession>
<dbReference type="EMBL" id="PGGS01001000">
    <property type="protein sequence ID" value="PNH01149.1"/>
    <property type="molecule type" value="Genomic_DNA"/>
</dbReference>
<dbReference type="AlphaFoldDB" id="A0A2J7ZLK0"/>
<keyword evidence="3" id="KW-1185">Reference proteome</keyword>
<feature type="region of interest" description="Disordered" evidence="1">
    <location>
        <begin position="79"/>
        <end position="116"/>
    </location>
</feature>